<dbReference type="InterPro" id="IPR036375">
    <property type="entry name" value="Hemopexin-like_dom_sf"/>
</dbReference>
<dbReference type="InterPro" id="IPR002477">
    <property type="entry name" value="Peptidoglycan-bd-like"/>
</dbReference>
<evidence type="ECO:0000256" key="11">
    <source>
        <dbReference type="PIRSR" id="PIRSR621190-2"/>
    </source>
</evidence>
<dbReference type="FunFam" id="3.40.390.10:FF:000068">
    <property type="entry name" value="Predicted protein"/>
    <property type="match status" value="1"/>
</dbReference>
<evidence type="ECO:0000256" key="1">
    <source>
        <dbReference type="ARBA" id="ARBA00010370"/>
    </source>
</evidence>
<feature type="chain" id="PRO_5036711549" description="Peptidase metallopeptidase domain-containing protein" evidence="15">
    <location>
        <begin position="27"/>
        <end position="630"/>
    </location>
</feature>
<feature type="binding site" evidence="11">
    <location>
        <position position="318"/>
    </location>
    <ligand>
        <name>Ca(2+)</name>
        <dbReference type="ChEBI" id="CHEBI:29108"/>
        <label>1</label>
    </ligand>
</feature>
<feature type="binding site" evidence="11">
    <location>
        <position position="290"/>
    </location>
    <ligand>
        <name>Ca(2+)</name>
        <dbReference type="ChEBI" id="CHEBI:29108"/>
        <label>3</label>
    </ligand>
</feature>
<feature type="binding site" evidence="11">
    <location>
        <position position="346"/>
    </location>
    <ligand>
        <name>Zn(2+)</name>
        <dbReference type="ChEBI" id="CHEBI:29105"/>
        <label>2</label>
        <note>catalytic</note>
    </ligand>
</feature>
<feature type="compositionally biased region" description="Basic and acidic residues" evidence="14">
    <location>
        <begin position="39"/>
        <end position="49"/>
    </location>
</feature>
<evidence type="ECO:0000313" key="17">
    <source>
        <dbReference type="EnsemblMetazoa" id="XP_038055508.1"/>
    </source>
</evidence>
<protein>
    <recommendedName>
        <fullName evidence="16">Peptidase metallopeptidase domain-containing protein</fullName>
    </recommendedName>
</protein>
<dbReference type="InterPro" id="IPR021158">
    <property type="entry name" value="Pept_M10A_Zn_BS"/>
</dbReference>
<dbReference type="EnsemblMetazoa" id="XM_038199580.1">
    <property type="protein sequence ID" value="XP_038055508.1"/>
    <property type="gene ID" value="LOC119727619"/>
</dbReference>
<feature type="binding site" evidence="11">
    <location>
        <position position="304"/>
    </location>
    <ligand>
        <name>Ca(2+)</name>
        <dbReference type="ChEBI" id="CHEBI:29108"/>
        <label>2</label>
    </ligand>
</feature>
<feature type="repeat" description="Hemopexin" evidence="13">
    <location>
        <begin position="531"/>
        <end position="579"/>
    </location>
</feature>
<feature type="signal peptide" evidence="15">
    <location>
        <begin position="1"/>
        <end position="26"/>
    </location>
</feature>
<dbReference type="GO" id="GO:0030198">
    <property type="term" value="P:extracellular matrix organization"/>
    <property type="evidence" value="ECO:0007669"/>
    <property type="project" value="TreeGrafter"/>
</dbReference>
<feature type="compositionally biased region" description="Pro residues" evidence="14">
    <location>
        <begin position="384"/>
        <end position="394"/>
    </location>
</feature>
<evidence type="ECO:0000256" key="14">
    <source>
        <dbReference type="SAM" id="MobiDB-lite"/>
    </source>
</evidence>
<feature type="binding site" evidence="11">
    <location>
        <position position="336"/>
    </location>
    <ligand>
        <name>Zn(2+)</name>
        <dbReference type="ChEBI" id="CHEBI:29105"/>
        <label>2</label>
        <note>catalytic</note>
    </ligand>
</feature>
<sequence>MRVLSLYGVLVIALLVCCLAPGDVLSKPLKKKRGRHGHHDGDNGRDHPRGRPGKHGKGRGETTEPPQEDDGSGDDEHADSGEAAGNRTRGRPGMWSIRPRYVPGEDKRKGKGPLGLEETPEGVKRNNMKKAMGYMSKYGYMGDMDEDDWNTDSVSDKQMKKSIKMMQKFMGLKATGELDEMTMMMMDKPRCGLPDVPPSSATPNDTQTGPLSYNHFGRRWGKQEITFRILNYPSTMPSSEAREALIRAFLVWSDVTPLTFRETGRTVPEYADFYIKFGTRSHGDAYPFDGRGGVLAHAFLPGTNSGDIEGDVHFDDEELFTYASYSGTNLFQVAAHEIGHSLGLTHSNDPTALMAPFYPGWQPTFYLPYDDIAGIQSLYGSNPSPRPYPNPYPNPEMSQPTNPPTTTTTPPNVPPSTTPTSGPNPNPTGAPAPTPDPCSPLIGATTVWRSEFFAFTGDKYGRIRDYQILSQNGGSTASYFFQNFPRDIDALYESPVNYKLYMFKGPSYYVYEGLMQESGPLPITDLDPSLPSDIDAVVSWATTSKTYFFKNDQVWRFDEANQTVDSGWPNPISQVWVGLPNDVTAAWHDEEQFLTYFMIGSDYYRYDDLYAEVEVDLYPRNFISDYFGCF</sequence>
<feature type="compositionally biased region" description="Basic residues" evidence="14">
    <location>
        <begin position="28"/>
        <end position="38"/>
    </location>
</feature>
<comment type="cofactor">
    <cofactor evidence="11">
        <name>Zn(2+)</name>
        <dbReference type="ChEBI" id="CHEBI:29105"/>
    </cofactor>
    <text evidence="11">Binds 2 Zn(2+) ions per subunit.</text>
</comment>
<dbReference type="InterPro" id="IPR033739">
    <property type="entry name" value="M10A_MMP"/>
</dbReference>
<dbReference type="InterPro" id="IPR000585">
    <property type="entry name" value="Hemopexin-like_dom"/>
</dbReference>
<dbReference type="PANTHER" id="PTHR10201">
    <property type="entry name" value="MATRIX METALLOPROTEINASE"/>
    <property type="match status" value="1"/>
</dbReference>
<feature type="region of interest" description="Disordered" evidence="14">
    <location>
        <begin position="27"/>
        <end position="121"/>
    </location>
</feature>
<evidence type="ECO:0000256" key="8">
    <source>
        <dbReference type="ARBA" id="ARBA00023049"/>
    </source>
</evidence>
<dbReference type="Pfam" id="PF01471">
    <property type="entry name" value="PG_binding_1"/>
    <property type="match status" value="1"/>
</dbReference>
<keyword evidence="6" id="KW-0378">Hydrolase</keyword>
<dbReference type="Pfam" id="PF00413">
    <property type="entry name" value="Peptidase_M10"/>
    <property type="match status" value="1"/>
</dbReference>
<evidence type="ECO:0000256" key="3">
    <source>
        <dbReference type="ARBA" id="ARBA00022723"/>
    </source>
</evidence>
<evidence type="ECO:0000256" key="13">
    <source>
        <dbReference type="PROSITE-ProRule" id="PRU01011"/>
    </source>
</evidence>
<dbReference type="Gene3D" id="3.40.390.10">
    <property type="entry name" value="Collagenase (Catalytic Domain)"/>
    <property type="match status" value="1"/>
</dbReference>
<feature type="binding site" evidence="11">
    <location>
        <position position="284"/>
    </location>
    <ligand>
        <name>Zn(2+)</name>
        <dbReference type="ChEBI" id="CHEBI:29105"/>
        <label>1</label>
    </ligand>
</feature>
<dbReference type="InterPro" id="IPR021190">
    <property type="entry name" value="Pept_M10A"/>
</dbReference>
<dbReference type="PANTHER" id="PTHR10201:SF291">
    <property type="entry name" value="MATRIX METALLOPROTEINASE 1, ISOFORM C-RELATED"/>
    <property type="match status" value="1"/>
</dbReference>
<comment type="cofactor">
    <cofactor evidence="11">
        <name>Ca(2+)</name>
        <dbReference type="ChEBI" id="CHEBI:29108"/>
    </cofactor>
    <text evidence="11">Can bind about 5 Ca(2+) ions per subunit.</text>
</comment>
<evidence type="ECO:0000256" key="15">
    <source>
        <dbReference type="SAM" id="SignalP"/>
    </source>
</evidence>
<feature type="binding site" evidence="11">
    <location>
        <position position="318"/>
    </location>
    <ligand>
        <name>Ca(2+)</name>
        <dbReference type="ChEBI" id="CHEBI:29108"/>
        <label>3</label>
    </ligand>
</feature>
<dbReference type="PROSITE" id="PS51642">
    <property type="entry name" value="HEMOPEXIN_2"/>
    <property type="match status" value="3"/>
</dbReference>
<feature type="binding site" evidence="11">
    <location>
        <position position="340"/>
    </location>
    <ligand>
        <name>Zn(2+)</name>
        <dbReference type="ChEBI" id="CHEBI:29105"/>
        <label>2</label>
        <note>catalytic</note>
    </ligand>
</feature>
<keyword evidence="8" id="KW-0482">Metalloprotease</keyword>
<proteinExistence type="inferred from homology"/>
<evidence type="ECO:0000256" key="12">
    <source>
        <dbReference type="PIRSR" id="PIRSR621190-5"/>
    </source>
</evidence>
<keyword evidence="7 11" id="KW-0862">Zinc</keyword>
<feature type="binding site" evidence="11">
    <location>
        <position position="354"/>
    </location>
    <ligand>
        <name>Zn(2+)</name>
        <dbReference type="ChEBI" id="CHEBI:29105"/>
        <label>2</label>
        <note>catalytic</note>
    </ligand>
</feature>
<dbReference type="AlphaFoldDB" id="A0A913ZUY1"/>
<feature type="short sequence motif" description="Cysteine switch" evidence="12">
    <location>
        <begin position="189"/>
        <end position="196"/>
    </location>
</feature>
<feature type="repeat" description="Hemopexin" evidence="13">
    <location>
        <begin position="580"/>
        <end position="629"/>
    </location>
</feature>
<organism evidence="17 18">
    <name type="scientific">Patiria miniata</name>
    <name type="common">Bat star</name>
    <name type="synonym">Asterina miniata</name>
    <dbReference type="NCBI Taxonomy" id="46514"/>
    <lineage>
        <taxon>Eukaryota</taxon>
        <taxon>Metazoa</taxon>
        <taxon>Echinodermata</taxon>
        <taxon>Eleutherozoa</taxon>
        <taxon>Asterozoa</taxon>
        <taxon>Asteroidea</taxon>
        <taxon>Valvatacea</taxon>
        <taxon>Valvatida</taxon>
        <taxon>Asterinidae</taxon>
        <taxon>Patiria</taxon>
    </lineage>
</organism>
<keyword evidence="4 15" id="KW-0732">Signal</keyword>
<feature type="binding site" description="in inhibited form" evidence="11">
    <location>
        <position position="191"/>
    </location>
    <ligand>
        <name>Zn(2+)</name>
        <dbReference type="ChEBI" id="CHEBI:29105"/>
        <label>2</label>
        <note>catalytic</note>
    </ligand>
</feature>
<dbReference type="GO" id="GO:0030574">
    <property type="term" value="P:collagen catabolic process"/>
    <property type="evidence" value="ECO:0007669"/>
    <property type="project" value="TreeGrafter"/>
</dbReference>
<evidence type="ECO:0000256" key="2">
    <source>
        <dbReference type="ARBA" id="ARBA00022670"/>
    </source>
</evidence>
<dbReference type="Gene3D" id="2.110.10.10">
    <property type="entry name" value="Hemopexin-like domain"/>
    <property type="match status" value="1"/>
</dbReference>
<dbReference type="InterPro" id="IPR006026">
    <property type="entry name" value="Peptidase_Metallo"/>
</dbReference>
<dbReference type="GO" id="GO:0008270">
    <property type="term" value="F:zinc ion binding"/>
    <property type="evidence" value="ECO:0007669"/>
    <property type="project" value="InterPro"/>
</dbReference>
<feature type="active site" evidence="10">
    <location>
        <position position="337"/>
    </location>
</feature>
<feature type="compositionally biased region" description="Pro residues" evidence="14">
    <location>
        <begin position="411"/>
        <end position="438"/>
    </location>
</feature>
<dbReference type="InterPro" id="IPR036365">
    <property type="entry name" value="PGBD-like_sf"/>
</dbReference>
<name>A0A913ZUY1_PATMI</name>
<keyword evidence="18" id="KW-1185">Reference proteome</keyword>
<dbReference type="SUPFAM" id="SSF47090">
    <property type="entry name" value="PGBD-like"/>
    <property type="match status" value="1"/>
</dbReference>
<evidence type="ECO:0000256" key="7">
    <source>
        <dbReference type="ARBA" id="ARBA00022833"/>
    </source>
</evidence>
<feature type="binding site" evidence="11">
    <location>
        <position position="489"/>
    </location>
    <ligand>
        <name>Ca(2+)</name>
        <dbReference type="ChEBI" id="CHEBI:29108"/>
        <label>4</label>
    </ligand>
</feature>
<feature type="region of interest" description="Disordered" evidence="14">
    <location>
        <begin position="378"/>
        <end position="438"/>
    </location>
</feature>
<dbReference type="SMART" id="SM00235">
    <property type="entry name" value="ZnMc"/>
    <property type="match status" value="1"/>
</dbReference>
<evidence type="ECO:0000256" key="6">
    <source>
        <dbReference type="ARBA" id="ARBA00022801"/>
    </source>
</evidence>
<dbReference type="PROSITE" id="PS00546">
    <property type="entry name" value="CYSTEINE_SWITCH"/>
    <property type="match status" value="1"/>
</dbReference>
<dbReference type="OrthoDB" id="406838at2759"/>
<keyword evidence="9" id="KW-0865">Zymogen</keyword>
<dbReference type="Pfam" id="PF00045">
    <property type="entry name" value="Hemopexin"/>
    <property type="match status" value="2"/>
</dbReference>
<comment type="similarity">
    <text evidence="1">Belongs to the peptidase M10A family.</text>
</comment>
<dbReference type="CDD" id="cd04278">
    <property type="entry name" value="ZnMc_MMP"/>
    <property type="match status" value="1"/>
</dbReference>
<dbReference type="GO" id="GO:0031012">
    <property type="term" value="C:extracellular matrix"/>
    <property type="evidence" value="ECO:0007669"/>
    <property type="project" value="InterPro"/>
</dbReference>
<feature type="binding site" evidence="11">
    <location>
        <position position="311"/>
    </location>
    <ligand>
        <name>Ca(2+)</name>
        <dbReference type="ChEBI" id="CHEBI:29108"/>
        <label>2</label>
    </ligand>
</feature>
<dbReference type="SMART" id="SM00120">
    <property type="entry name" value="HX"/>
    <property type="match status" value="4"/>
</dbReference>
<dbReference type="SUPFAM" id="SSF50923">
    <property type="entry name" value="Hemopexin-like domain"/>
    <property type="match status" value="1"/>
</dbReference>
<dbReference type="InterPro" id="IPR024079">
    <property type="entry name" value="MetalloPept_cat_dom_sf"/>
</dbReference>
<feature type="binding site" evidence="11">
    <location>
        <position position="272"/>
    </location>
    <ligand>
        <name>Ca(2+)</name>
        <dbReference type="ChEBI" id="CHEBI:29108"/>
        <label>2</label>
    </ligand>
</feature>
<feature type="binding site" evidence="11">
    <location>
        <position position="282"/>
    </location>
    <ligand>
        <name>Zn(2+)</name>
        <dbReference type="ChEBI" id="CHEBI:29105"/>
        <label>1</label>
    </ligand>
</feature>
<evidence type="ECO:0000256" key="10">
    <source>
        <dbReference type="PIRSR" id="PIRSR621190-1"/>
    </source>
</evidence>
<evidence type="ECO:0000313" key="18">
    <source>
        <dbReference type="Proteomes" id="UP000887568"/>
    </source>
</evidence>
<dbReference type="RefSeq" id="XP_038055508.1">
    <property type="nucleotide sequence ID" value="XM_038199580.1"/>
</dbReference>
<dbReference type="PRINTS" id="PR00138">
    <property type="entry name" value="MATRIXIN"/>
</dbReference>
<feature type="binding site" evidence="11">
    <location>
        <position position="297"/>
    </location>
    <ligand>
        <name>Zn(2+)</name>
        <dbReference type="ChEBI" id="CHEBI:29105"/>
        <label>1</label>
    </ligand>
</feature>
<accession>A0A913ZUY1</accession>
<evidence type="ECO:0000256" key="4">
    <source>
        <dbReference type="ARBA" id="ARBA00022729"/>
    </source>
</evidence>
<dbReference type="InterPro" id="IPR018487">
    <property type="entry name" value="Hemopexin-like_repeat"/>
</dbReference>
<feature type="repeat" description="Hemopexin" evidence="13">
    <location>
        <begin position="485"/>
        <end position="530"/>
    </location>
</feature>
<dbReference type="SUPFAM" id="SSF55486">
    <property type="entry name" value="Metalloproteases ('zincins'), catalytic domain"/>
    <property type="match status" value="1"/>
</dbReference>
<dbReference type="CDD" id="cd00094">
    <property type="entry name" value="HX"/>
    <property type="match status" value="1"/>
</dbReference>
<reference evidence="17" key="1">
    <citation type="submission" date="2022-11" db="UniProtKB">
        <authorList>
            <consortium name="EnsemblMetazoa"/>
        </authorList>
    </citation>
    <scope>IDENTIFICATION</scope>
</reference>
<dbReference type="GO" id="GO:0004222">
    <property type="term" value="F:metalloendopeptidase activity"/>
    <property type="evidence" value="ECO:0007669"/>
    <property type="project" value="InterPro"/>
</dbReference>
<dbReference type="GO" id="GO:0006508">
    <property type="term" value="P:proteolysis"/>
    <property type="evidence" value="ECO:0007669"/>
    <property type="project" value="UniProtKB-KW"/>
</dbReference>
<feature type="binding site" evidence="11">
    <location>
        <position position="316"/>
    </location>
    <ligand>
        <name>Ca(2+)</name>
        <dbReference type="ChEBI" id="CHEBI:29108"/>
        <label>1</label>
    </ligand>
</feature>
<dbReference type="OMA" id="LDEMTMM"/>
<dbReference type="InterPro" id="IPR001818">
    <property type="entry name" value="Pept_M10_metallopeptidase"/>
</dbReference>
<evidence type="ECO:0000256" key="5">
    <source>
        <dbReference type="ARBA" id="ARBA00022737"/>
    </source>
</evidence>
<feature type="binding site" evidence="11">
    <location>
        <position position="289"/>
    </location>
    <ligand>
        <name>Ca(2+)</name>
        <dbReference type="ChEBI" id="CHEBI:29108"/>
        <label>3</label>
    </ligand>
</feature>
<dbReference type="GeneID" id="119727619"/>
<dbReference type="Proteomes" id="UP000887568">
    <property type="component" value="Unplaced"/>
</dbReference>
<feature type="domain" description="Peptidase metallopeptidase" evidence="16">
    <location>
        <begin position="216"/>
        <end position="381"/>
    </location>
</feature>
<evidence type="ECO:0000259" key="16">
    <source>
        <dbReference type="SMART" id="SM00235"/>
    </source>
</evidence>
<evidence type="ECO:0000256" key="9">
    <source>
        <dbReference type="ARBA" id="ARBA00023145"/>
    </source>
</evidence>
<keyword evidence="3 11" id="KW-0479">Metal-binding</keyword>
<keyword evidence="11" id="KW-0106">Calcium</keyword>
<feature type="binding site" evidence="11">
    <location>
        <position position="315"/>
    </location>
    <ligand>
        <name>Ca(2+)</name>
        <dbReference type="ChEBI" id="CHEBI:29108"/>
        <label>3</label>
    </ligand>
</feature>
<keyword evidence="2" id="KW-0645">Protease</keyword>
<feature type="binding site" evidence="11">
    <location>
        <position position="313"/>
    </location>
    <ligand>
        <name>Zn(2+)</name>
        <dbReference type="ChEBI" id="CHEBI:29105"/>
        <label>1</label>
    </ligand>
</feature>
<keyword evidence="5" id="KW-0677">Repeat</keyword>